<comment type="similarity">
    <text evidence="2">Belongs to the EamA transporter family.</text>
</comment>
<keyword evidence="4 6" id="KW-1133">Transmembrane helix</keyword>
<keyword evidence="3 6" id="KW-0812">Transmembrane</keyword>
<accession>A0ABY6GP23</accession>
<feature type="transmembrane region" description="Helical" evidence="6">
    <location>
        <begin position="55"/>
        <end position="76"/>
    </location>
</feature>
<dbReference type="InterPro" id="IPR050638">
    <property type="entry name" value="AA-Vitamin_Transporters"/>
</dbReference>
<feature type="transmembrane region" description="Helical" evidence="6">
    <location>
        <begin position="146"/>
        <end position="165"/>
    </location>
</feature>
<feature type="transmembrane region" description="Helical" evidence="6">
    <location>
        <begin position="292"/>
        <end position="310"/>
    </location>
</feature>
<protein>
    <submittedName>
        <fullName evidence="8">DMT family transporter</fullName>
    </submittedName>
</protein>
<feature type="transmembrane region" description="Helical" evidence="6">
    <location>
        <begin position="88"/>
        <end position="110"/>
    </location>
</feature>
<dbReference type="EMBL" id="CP103300">
    <property type="protein sequence ID" value="UYM14430.1"/>
    <property type="molecule type" value="Genomic_DNA"/>
</dbReference>
<feature type="transmembrane region" description="Helical" evidence="6">
    <location>
        <begin position="116"/>
        <end position="137"/>
    </location>
</feature>
<feature type="transmembrane region" description="Helical" evidence="6">
    <location>
        <begin position="234"/>
        <end position="255"/>
    </location>
</feature>
<feature type="domain" description="EamA" evidence="7">
    <location>
        <begin position="173"/>
        <end position="309"/>
    </location>
</feature>
<gene>
    <name evidence="8" type="ORF">NX720_16200</name>
</gene>
<feature type="transmembrane region" description="Helical" evidence="6">
    <location>
        <begin position="177"/>
        <end position="196"/>
    </location>
</feature>
<evidence type="ECO:0000256" key="4">
    <source>
        <dbReference type="ARBA" id="ARBA00022989"/>
    </source>
</evidence>
<evidence type="ECO:0000256" key="5">
    <source>
        <dbReference type="ARBA" id="ARBA00023136"/>
    </source>
</evidence>
<evidence type="ECO:0000259" key="7">
    <source>
        <dbReference type="Pfam" id="PF00892"/>
    </source>
</evidence>
<feature type="domain" description="EamA" evidence="7">
    <location>
        <begin position="33"/>
        <end position="159"/>
    </location>
</feature>
<dbReference type="SUPFAM" id="SSF103481">
    <property type="entry name" value="Multidrug resistance efflux transporter EmrE"/>
    <property type="match status" value="2"/>
</dbReference>
<dbReference type="PANTHER" id="PTHR32322">
    <property type="entry name" value="INNER MEMBRANE TRANSPORTER"/>
    <property type="match status" value="1"/>
</dbReference>
<dbReference type="Gene3D" id="1.10.3730.20">
    <property type="match status" value="1"/>
</dbReference>
<reference evidence="8" key="1">
    <citation type="submission" date="2022-10" db="EMBL/GenBank/DDBJ databases">
        <title>Completed Genome Sequence of two octocoral isolated bacterium, Endozoicomonas euniceicola EF212T and Endozoicomonas gorgoniicola PS125T.</title>
        <authorList>
            <person name="Chiou Y.-J."/>
            <person name="Chen Y.-H."/>
        </authorList>
    </citation>
    <scope>NUCLEOTIDE SEQUENCE</scope>
    <source>
        <strain evidence="8">EF212</strain>
    </source>
</reference>
<organism evidence="8 9">
    <name type="scientific">Endozoicomonas euniceicola</name>
    <dbReference type="NCBI Taxonomy" id="1234143"/>
    <lineage>
        <taxon>Bacteria</taxon>
        <taxon>Pseudomonadati</taxon>
        <taxon>Pseudomonadota</taxon>
        <taxon>Gammaproteobacteria</taxon>
        <taxon>Oceanospirillales</taxon>
        <taxon>Endozoicomonadaceae</taxon>
        <taxon>Endozoicomonas</taxon>
    </lineage>
</organism>
<evidence type="ECO:0000256" key="3">
    <source>
        <dbReference type="ARBA" id="ARBA00022692"/>
    </source>
</evidence>
<dbReference type="RefSeq" id="WP_262595902.1">
    <property type="nucleotide sequence ID" value="NZ_CP103300.1"/>
</dbReference>
<evidence type="ECO:0000313" key="8">
    <source>
        <dbReference type="EMBL" id="UYM14430.1"/>
    </source>
</evidence>
<evidence type="ECO:0000256" key="6">
    <source>
        <dbReference type="SAM" id="Phobius"/>
    </source>
</evidence>
<dbReference type="InterPro" id="IPR000620">
    <property type="entry name" value="EamA_dom"/>
</dbReference>
<dbReference type="Pfam" id="PF00892">
    <property type="entry name" value="EamA"/>
    <property type="match status" value="2"/>
</dbReference>
<dbReference type="PANTHER" id="PTHR32322:SF2">
    <property type="entry name" value="EAMA DOMAIN-CONTAINING PROTEIN"/>
    <property type="match status" value="1"/>
</dbReference>
<proteinExistence type="inferred from homology"/>
<dbReference type="Proteomes" id="UP001163255">
    <property type="component" value="Chromosome"/>
</dbReference>
<dbReference type="InterPro" id="IPR037185">
    <property type="entry name" value="EmrE-like"/>
</dbReference>
<comment type="subcellular location">
    <subcellularLocation>
        <location evidence="1">Membrane</location>
        <topology evidence="1">Multi-pass membrane protein</topology>
    </subcellularLocation>
</comment>
<feature type="transmembrane region" description="Helical" evidence="6">
    <location>
        <begin position="267"/>
        <end position="286"/>
    </location>
</feature>
<feature type="transmembrane region" description="Helical" evidence="6">
    <location>
        <begin position="31"/>
        <end position="49"/>
    </location>
</feature>
<keyword evidence="9" id="KW-1185">Reference proteome</keyword>
<feature type="transmembrane region" description="Helical" evidence="6">
    <location>
        <begin position="203"/>
        <end position="222"/>
    </location>
</feature>
<keyword evidence="5 6" id="KW-0472">Membrane</keyword>
<evidence type="ECO:0000256" key="1">
    <source>
        <dbReference type="ARBA" id="ARBA00004141"/>
    </source>
</evidence>
<name>A0ABY6GP23_9GAMM</name>
<sequence length="320" mass="34236">MSNSALDFNKQYGQDVNYFSSLKQFIPHIKLTAMSFFFGGVFIAGKTIAGNVEPAIAAFLRFAIATLMLLLILLWKEKQIPVPTRSQFMGLAALGLTGVLGYNLCLLIGLETVSSSRSSVIVASNPVFITLMSVLFLGDQLTCRKLVGIGLSVSGAVLVASHGSWSNLIDFSSGDLAIVICAICWASYSVIGKYILNSLSPLVSVTYASAIGLVMLLPLALYTADFQTVRSLDASTWIAIVYMGIFGTVCAFLLYYQGIQALGVVRAGAFINLIPVSAIILALFILNEEIDASITIGTLITIFGIFLINSRQKAAIGTNQ</sequence>
<evidence type="ECO:0000256" key="2">
    <source>
        <dbReference type="ARBA" id="ARBA00007362"/>
    </source>
</evidence>
<evidence type="ECO:0000313" key="9">
    <source>
        <dbReference type="Proteomes" id="UP001163255"/>
    </source>
</evidence>